<evidence type="ECO:0008006" key="4">
    <source>
        <dbReference type="Google" id="ProtNLM"/>
    </source>
</evidence>
<accession>A0A8A4ZD50</accession>
<organism evidence="2 3">
    <name type="scientific">Pengzhenrongella sicca</name>
    <dbReference type="NCBI Taxonomy" id="2819238"/>
    <lineage>
        <taxon>Bacteria</taxon>
        <taxon>Bacillati</taxon>
        <taxon>Actinomycetota</taxon>
        <taxon>Actinomycetes</taxon>
        <taxon>Micrococcales</taxon>
        <taxon>Pengzhenrongella</taxon>
    </lineage>
</organism>
<dbReference type="AlphaFoldDB" id="A0A8A4ZD50"/>
<dbReference type="Proteomes" id="UP000663937">
    <property type="component" value="Chromosome"/>
</dbReference>
<proteinExistence type="predicted"/>
<protein>
    <recommendedName>
        <fullName evidence="4">Transmembrane protein</fullName>
    </recommendedName>
</protein>
<dbReference type="RefSeq" id="WP_227423204.1">
    <property type="nucleotide sequence ID" value="NZ_CP071868.1"/>
</dbReference>
<name>A0A8A4ZD50_9MICO</name>
<feature type="transmembrane region" description="Helical" evidence="1">
    <location>
        <begin position="85"/>
        <end position="107"/>
    </location>
</feature>
<keyword evidence="1" id="KW-0812">Transmembrane</keyword>
<evidence type="ECO:0000256" key="1">
    <source>
        <dbReference type="SAM" id="Phobius"/>
    </source>
</evidence>
<keyword evidence="1" id="KW-0472">Membrane</keyword>
<keyword evidence="1" id="KW-1133">Transmembrane helix</keyword>
<feature type="transmembrane region" description="Helical" evidence="1">
    <location>
        <begin position="12"/>
        <end position="32"/>
    </location>
</feature>
<gene>
    <name evidence="2" type="ORF">J4E96_16760</name>
</gene>
<evidence type="ECO:0000313" key="2">
    <source>
        <dbReference type="EMBL" id="QTE28949.1"/>
    </source>
</evidence>
<sequence>MRRSTIATIGIFASPAILAGSALLAVTSWTAITHELVCLDAPTPVDPQVIGEGALDGQRTWIPVGERCTWATASGETVTTTNYDLAASIGLLGGVAATLTSAVVFVISARSGADDRHAWKHRTAAQLSLSFDPDRHVLVARH</sequence>
<dbReference type="EMBL" id="CP071868">
    <property type="protein sequence ID" value="QTE28949.1"/>
    <property type="molecule type" value="Genomic_DNA"/>
</dbReference>
<evidence type="ECO:0000313" key="3">
    <source>
        <dbReference type="Proteomes" id="UP000663937"/>
    </source>
</evidence>
<keyword evidence="3" id="KW-1185">Reference proteome</keyword>
<reference evidence="2" key="1">
    <citation type="submission" date="2021-03" db="EMBL/GenBank/DDBJ databases">
        <title>Pengzhenrongella sicca gen. nov., sp. nov., a new member of suborder Micrococcineae isolated from High-Arctic tundra soil.</title>
        <authorList>
            <person name="Peng F."/>
        </authorList>
    </citation>
    <scope>NUCLEOTIDE SEQUENCE</scope>
    <source>
        <strain evidence="2">LRZ-2</strain>
    </source>
</reference>
<dbReference type="KEGG" id="psic:J4E96_16760"/>